<evidence type="ECO:0000256" key="2">
    <source>
        <dbReference type="ARBA" id="ARBA00023125"/>
    </source>
</evidence>
<keyword evidence="4" id="KW-0472">Membrane</keyword>
<accession>A0A1I1YQP6</accession>
<evidence type="ECO:0000256" key="4">
    <source>
        <dbReference type="SAM" id="Phobius"/>
    </source>
</evidence>
<keyword evidence="2" id="KW-0238">DNA-binding</keyword>
<feature type="domain" description="HTH araC/xylS-type" evidence="5">
    <location>
        <begin position="682"/>
        <end position="779"/>
    </location>
</feature>
<feature type="transmembrane region" description="Helical" evidence="4">
    <location>
        <begin position="28"/>
        <end position="50"/>
    </location>
</feature>
<keyword evidence="7" id="KW-1185">Reference proteome</keyword>
<keyword evidence="4" id="KW-1133">Transmembrane helix</keyword>
<dbReference type="GO" id="GO:0003700">
    <property type="term" value="F:DNA-binding transcription factor activity"/>
    <property type="evidence" value="ECO:0007669"/>
    <property type="project" value="InterPro"/>
</dbReference>
<evidence type="ECO:0000313" key="6">
    <source>
        <dbReference type="EMBL" id="SFE21847.1"/>
    </source>
</evidence>
<evidence type="ECO:0000256" key="3">
    <source>
        <dbReference type="ARBA" id="ARBA00023163"/>
    </source>
</evidence>
<dbReference type="PANTHER" id="PTHR43280">
    <property type="entry name" value="ARAC-FAMILY TRANSCRIPTIONAL REGULATOR"/>
    <property type="match status" value="1"/>
</dbReference>
<keyword evidence="1" id="KW-0805">Transcription regulation</keyword>
<dbReference type="SMART" id="SM00342">
    <property type="entry name" value="HTH_ARAC"/>
    <property type="match status" value="1"/>
</dbReference>
<dbReference type="PROSITE" id="PS00041">
    <property type="entry name" value="HTH_ARAC_FAMILY_1"/>
    <property type="match status" value="1"/>
</dbReference>
<dbReference type="Pfam" id="PF12833">
    <property type="entry name" value="HTH_18"/>
    <property type="match status" value="1"/>
</dbReference>
<dbReference type="Gene3D" id="3.30.450.20">
    <property type="entry name" value="PAS domain"/>
    <property type="match status" value="1"/>
</dbReference>
<name>A0A1I1YQP6_9BACL</name>
<organism evidence="6 7">
    <name type="scientific">Paenibacillus algorifonticola</name>
    <dbReference type="NCBI Taxonomy" id="684063"/>
    <lineage>
        <taxon>Bacteria</taxon>
        <taxon>Bacillati</taxon>
        <taxon>Bacillota</taxon>
        <taxon>Bacilli</taxon>
        <taxon>Bacillales</taxon>
        <taxon>Paenibacillaceae</taxon>
        <taxon>Paenibacillus</taxon>
    </lineage>
</organism>
<dbReference type="InterPro" id="IPR018062">
    <property type="entry name" value="HTH_AraC-typ_CS"/>
</dbReference>
<sequence>MINRMKARLMPGARRAEGAKGRFYRKNLILLLVVCSIPGLITGALVYFLAGGILEDRLLEQHNEQIEQRAQSIDEQLTNLELMLSHWAFDSKFDYTLGNRNYVQQFEKARDITKTLLVMQGSNTMNKQVGLYLSGEEKVLFGPEYGLLQGEGQAEAYEGLLQSEKVAYWTQVAFDTSRPSDKELTLVHYIPGGSLHPFGALLIRLDNDKVSDMLRTMTPGEGGETYLMQDNGELYASTSGDDRGSEFVSALNEAVAADGPNKGSFLFRFSESGVTYAVSYGKLSRIADNWTYVSASPITGITEPVMVVSKSIVAVSLGALLLAAILAWLASRSIYSPVNRLMTVLRERSAPAGKPDCEFTWIERQWQHLHRESEELHAKLSEQLPHVKESFLHQLLQGYLADYSEEELLRRMERYKWQVEPGTHYMVLYMKLTGIANLEGKFKYGDEGLATFAAVNMMEELAAKSFEQSNTINFHNLAAGLLIIVPEGRTYREELHTFSEAAMQAFNQILNMRATIAISPVTASITEIPHLFEETKHAVSFRRYDQENQIIDMEQLEEQGSAASEPAYPFTLEREFIQALRTGREAEAYELLEQFLQALSSAEAKEMDVQQGMLHLLGSVQHAIMVSGISPNRLFKGANRYEQLSQIREPELLLDWFRGMIAAPFLRELGERTNAQVKRQIEHAMLYLQQHYMSDISLDSCAEHIGMNPFFLSKSFKQVTGKNFIDYLTGLRMDKAKELLRESVLKINDVAEQVGYQHSYFNRIFKKLEGMTPSRYRELSQAE</sequence>
<dbReference type="Gene3D" id="1.10.10.60">
    <property type="entry name" value="Homeodomain-like"/>
    <property type="match status" value="2"/>
</dbReference>
<evidence type="ECO:0000259" key="5">
    <source>
        <dbReference type="PROSITE" id="PS01124"/>
    </source>
</evidence>
<proteinExistence type="predicted"/>
<dbReference type="SUPFAM" id="SSF46689">
    <property type="entry name" value="Homeodomain-like"/>
    <property type="match status" value="2"/>
</dbReference>
<reference evidence="7" key="1">
    <citation type="submission" date="2016-10" db="EMBL/GenBank/DDBJ databases">
        <authorList>
            <person name="Varghese N."/>
            <person name="Submissions S."/>
        </authorList>
    </citation>
    <scope>NUCLEOTIDE SEQUENCE [LARGE SCALE GENOMIC DNA]</scope>
    <source>
        <strain evidence="7">CGMCC 1.10223</strain>
    </source>
</reference>
<dbReference type="AlphaFoldDB" id="A0A1I1YQP6"/>
<dbReference type="RefSeq" id="WP_231594140.1">
    <property type="nucleotide sequence ID" value="NZ_FONN01000001.1"/>
</dbReference>
<evidence type="ECO:0000256" key="1">
    <source>
        <dbReference type="ARBA" id="ARBA00023015"/>
    </source>
</evidence>
<dbReference type="PROSITE" id="PS01124">
    <property type="entry name" value="HTH_ARAC_FAMILY_2"/>
    <property type="match status" value="1"/>
</dbReference>
<dbReference type="EMBL" id="FONN01000001">
    <property type="protein sequence ID" value="SFE21847.1"/>
    <property type="molecule type" value="Genomic_DNA"/>
</dbReference>
<protein>
    <submittedName>
        <fullName evidence="6">Helix-turn-helix domain-containing protein</fullName>
    </submittedName>
</protein>
<keyword evidence="4" id="KW-0812">Transmembrane</keyword>
<dbReference type="InterPro" id="IPR018060">
    <property type="entry name" value="HTH_AraC"/>
</dbReference>
<keyword evidence="3" id="KW-0804">Transcription</keyword>
<dbReference type="Proteomes" id="UP000183410">
    <property type="component" value="Unassembled WGS sequence"/>
</dbReference>
<dbReference type="PANTHER" id="PTHR43280:SF28">
    <property type="entry name" value="HTH-TYPE TRANSCRIPTIONAL ACTIVATOR RHAS"/>
    <property type="match status" value="1"/>
</dbReference>
<dbReference type="GO" id="GO:0043565">
    <property type="term" value="F:sequence-specific DNA binding"/>
    <property type="evidence" value="ECO:0007669"/>
    <property type="project" value="InterPro"/>
</dbReference>
<gene>
    <name evidence="6" type="ORF">SAMN04487969_101711</name>
</gene>
<dbReference type="InterPro" id="IPR009057">
    <property type="entry name" value="Homeodomain-like_sf"/>
</dbReference>
<evidence type="ECO:0000313" key="7">
    <source>
        <dbReference type="Proteomes" id="UP000183410"/>
    </source>
</evidence>